<evidence type="ECO:0000313" key="6">
    <source>
        <dbReference type="Proteomes" id="UP001595533"/>
    </source>
</evidence>
<dbReference type="Gene3D" id="3.30.1360.20">
    <property type="entry name" value="Transcriptional coactivator/pterin dehydratase"/>
    <property type="match status" value="1"/>
</dbReference>
<dbReference type="Pfam" id="PF01329">
    <property type="entry name" value="Pterin_4a"/>
    <property type="match status" value="1"/>
</dbReference>
<reference evidence="6" key="1">
    <citation type="journal article" date="2019" name="Int. J. Syst. Evol. Microbiol.">
        <title>The Global Catalogue of Microorganisms (GCM) 10K type strain sequencing project: providing services to taxonomists for standard genome sequencing and annotation.</title>
        <authorList>
            <consortium name="The Broad Institute Genomics Platform"/>
            <consortium name="The Broad Institute Genome Sequencing Center for Infectious Disease"/>
            <person name="Wu L."/>
            <person name="Ma J."/>
        </authorList>
    </citation>
    <scope>NUCLEOTIDE SEQUENCE [LARGE SCALE GENOMIC DNA]</scope>
    <source>
        <strain evidence="6">KCTC 42953</strain>
    </source>
</reference>
<comment type="similarity">
    <text evidence="2 4">Belongs to the pterin-4-alpha-carbinolamine dehydratase family.</text>
</comment>
<evidence type="ECO:0000313" key="5">
    <source>
        <dbReference type="EMBL" id="MFC3193436.1"/>
    </source>
</evidence>
<dbReference type="SUPFAM" id="SSF55248">
    <property type="entry name" value="PCD-like"/>
    <property type="match status" value="1"/>
</dbReference>
<dbReference type="HAMAP" id="MF_00434">
    <property type="entry name" value="Pterin_4_alpha"/>
    <property type="match status" value="1"/>
</dbReference>
<dbReference type="PANTHER" id="PTHR12599:SF0">
    <property type="entry name" value="PTERIN-4-ALPHA-CARBINOLAMINE DEHYDRATASE"/>
    <property type="match status" value="1"/>
</dbReference>
<dbReference type="InterPro" id="IPR036428">
    <property type="entry name" value="PCD_sf"/>
</dbReference>
<dbReference type="Proteomes" id="UP001595533">
    <property type="component" value="Unassembled WGS sequence"/>
</dbReference>
<dbReference type="PANTHER" id="PTHR12599">
    <property type="entry name" value="PTERIN-4-ALPHA-CARBINOLAMINE DEHYDRATASE"/>
    <property type="match status" value="1"/>
</dbReference>
<accession>A0ABV7J9X2</accession>
<name>A0ABV7J9X2_9GAMM</name>
<sequence length="114" mass="12790">MNFSEQHCDPCQSGLGLLTQDDLYEYMKVINAGWQISDDGLIISRNFGFKNFAKTMFFINALANLADQQGHHPDVCFGYNYARVSFTTHEAKGLTRNDFICAKAVDELTVASRA</sequence>
<dbReference type="RefSeq" id="WP_077410194.1">
    <property type="nucleotide sequence ID" value="NZ_JBHRTS010000002.1"/>
</dbReference>
<comment type="caution">
    <text evidence="5">The sequence shown here is derived from an EMBL/GenBank/DDBJ whole genome shotgun (WGS) entry which is preliminary data.</text>
</comment>
<keyword evidence="3 4" id="KW-0456">Lyase</keyword>
<comment type="catalytic activity">
    <reaction evidence="1 4">
        <text>(4aS,6R)-4a-hydroxy-L-erythro-5,6,7,8-tetrahydrobiopterin = (6R)-L-erythro-6,7-dihydrobiopterin + H2O</text>
        <dbReference type="Rhea" id="RHEA:11920"/>
        <dbReference type="ChEBI" id="CHEBI:15377"/>
        <dbReference type="ChEBI" id="CHEBI:15642"/>
        <dbReference type="ChEBI" id="CHEBI:43120"/>
        <dbReference type="EC" id="4.2.1.96"/>
    </reaction>
</comment>
<dbReference type="CDD" id="cd00913">
    <property type="entry name" value="PCD_DCoH_subfamily_a"/>
    <property type="match status" value="1"/>
</dbReference>
<keyword evidence="6" id="KW-1185">Reference proteome</keyword>
<gene>
    <name evidence="5" type="ORF">ACFODZ_04165</name>
</gene>
<evidence type="ECO:0000256" key="2">
    <source>
        <dbReference type="ARBA" id="ARBA00006472"/>
    </source>
</evidence>
<dbReference type="InterPro" id="IPR001533">
    <property type="entry name" value="Pterin_deHydtase"/>
</dbReference>
<evidence type="ECO:0000256" key="1">
    <source>
        <dbReference type="ARBA" id="ARBA00001554"/>
    </source>
</evidence>
<proteinExistence type="inferred from homology"/>
<evidence type="ECO:0000256" key="4">
    <source>
        <dbReference type="HAMAP-Rule" id="MF_00434"/>
    </source>
</evidence>
<dbReference type="EMBL" id="JBHRTS010000002">
    <property type="protein sequence ID" value="MFC3193436.1"/>
    <property type="molecule type" value="Genomic_DNA"/>
</dbReference>
<evidence type="ECO:0000256" key="3">
    <source>
        <dbReference type="ARBA" id="ARBA00023239"/>
    </source>
</evidence>
<organism evidence="5 6">
    <name type="scientific">Marinicella sediminis</name>
    <dbReference type="NCBI Taxonomy" id="1792834"/>
    <lineage>
        <taxon>Bacteria</taxon>
        <taxon>Pseudomonadati</taxon>
        <taxon>Pseudomonadota</taxon>
        <taxon>Gammaproteobacteria</taxon>
        <taxon>Lysobacterales</taxon>
        <taxon>Marinicellaceae</taxon>
        <taxon>Marinicella</taxon>
    </lineage>
</organism>
<dbReference type="EC" id="4.2.1.96" evidence="4"/>
<protein>
    <recommendedName>
        <fullName evidence="4">Putative pterin-4-alpha-carbinolamine dehydratase</fullName>
        <shortName evidence="4">PHS</shortName>
        <ecNumber evidence="4">4.2.1.96</ecNumber>
    </recommendedName>
    <alternativeName>
        <fullName evidence="4">4-alpha-hydroxy-tetrahydropterin dehydratase</fullName>
    </alternativeName>
    <alternativeName>
        <fullName evidence="4">Pterin carbinolamine dehydratase</fullName>
        <shortName evidence="4">PCD</shortName>
    </alternativeName>
</protein>